<evidence type="ECO:0000313" key="9">
    <source>
        <dbReference type="Proteomes" id="UP001597294"/>
    </source>
</evidence>
<protein>
    <submittedName>
        <fullName evidence="8">PLP-dependent aminotransferase family protein</fullName>
    </submittedName>
</protein>
<dbReference type="CDD" id="cd07377">
    <property type="entry name" value="WHTH_GntR"/>
    <property type="match status" value="1"/>
</dbReference>
<evidence type="ECO:0000256" key="2">
    <source>
        <dbReference type="ARBA" id="ARBA00022898"/>
    </source>
</evidence>
<dbReference type="Gene3D" id="1.10.10.10">
    <property type="entry name" value="Winged helix-like DNA-binding domain superfamily/Winged helix DNA-binding domain"/>
    <property type="match status" value="1"/>
</dbReference>
<evidence type="ECO:0000256" key="6">
    <source>
        <dbReference type="SAM" id="MobiDB-lite"/>
    </source>
</evidence>
<organism evidence="8 9">
    <name type="scientific">Kiloniella antarctica</name>
    <dbReference type="NCBI Taxonomy" id="1550907"/>
    <lineage>
        <taxon>Bacteria</taxon>
        <taxon>Pseudomonadati</taxon>
        <taxon>Pseudomonadota</taxon>
        <taxon>Alphaproteobacteria</taxon>
        <taxon>Rhodospirillales</taxon>
        <taxon>Kiloniellaceae</taxon>
        <taxon>Kiloniella</taxon>
    </lineage>
</organism>
<keyword evidence="3" id="KW-0805">Transcription regulation</keyword>
<dbReference type="InterPro" id="IPR000524">
    <property type="entry name" value="Tscrpt_reg_HTH_GntR"/>
</dbReference>
<dbReference type="InterPro" id="IPR004839">
    <property type="entry name" value="Aminotransferase_I/II_large"/>
</dbReference>
<evidence type="ECO:0000256" key="4">
    <source>
        <dbReference type="ARBA" id="ARBA00023125"/>
    </source>
</evidence>
<dbReference type="SUPFAM" id="SSF46785">
    <property type="entry name" value="Winged helix' DNA-binding domain"/>
    <property type="match status" value="1"/>
</dbReference>
<evidence type="ECO:0000259" key="7">
    <source>
        <dbReference type="PROSITE" id="PS50949"/>
    </source>
</evidence>
<feature type="region of interest" description="Disordered" evidence="6">
    <location>
        <begin position="91"/>
        <end position="110"/>
    </location>
</feature>
<dbReference type="InterPro" id="IPR015424">
    <property type="entry name" value="PyrdxlP-dep_Trfase"/>
</dbReference>
<dbReference type="CDD" id="cd00609">
    <property type="entry name" value="AAT_like"/>
    <property type="match status" value="1"/>
</dbReference>
<dbReference type="RefSeq" id="WP_380249677.1">
    <property type="nucleotide sequence ID" value="NZ_JBHUII010000003.1"/>
</dbReference>
<dbReference type="InterPro" id="IPR036390">
    <property type="entry name" value="WH_DNA-bd_sf"/>
</dbReference>
<comment type="similarity">
    <text evidence="1">In the C-terminal section; belongs to the class-I pyridoxal-phosphate-dependent aminotransferase family.</text>
</comment>
<dbReference type="SUPFAM" id="SSF53383">
    <property type="entry name" value="PLP-dependent transferases"/>
    <property type="match status" value="1"/>
</dbReference>
<keyword evidence="5" id="KW-0804">Transcription</keyword>
<reference evidence="9" key="1">
    <citation type="journal article" date="2019" name="Int. J. Syst. Evol. Microbiol.">
        <title>The Global Catalogue of Microorganisms (GCM) 10K type strain sequencing project: providing services to taxonomists for standard genome sequencing and annotation.</title>
        <authorList>
            <consortium name="The Broad Institute Genomics Platform"/>
            <consortium name="The Broad Institute Genome Sequencing Center for Infectious Disease"/>
            <person name="Wu L."/>
            <person name="Ma J."/>
        </authorList>
    </citation>
    <scope>NUCLEOTIDE SEQUENCE [LARGE SCALE GENOMIC DNA]</scope>
    <source>
        <strain evidence="9">CGMCC 4.7192</strain>
    </source>
</reference>
<dbReference type="InterPro" id="IPR036388">
    <property type="entry name" value="WH-like_DNA-bd_sf"/>
</dbReference>
<accession>A0ABW5BJA1</accession>
<dbReference type="Proteomes" id="UP001597294">
    <property type="component" value="Unassembled WGS sequence"/>
</dbReference>
<dbReference type="Gene3D" id="3.40.640.10">
    <property type="entry name" value="Type I PLP-dependent aspartate aminotransferase-like (Major domain)"/>
    <property type="match status" value="1"/>
</dbReference>
<gene>
    <name evidence="8" type="ORF">ACFSKO_06510</name>
</gene>
<feature type="domain" description="HTH gntR-type" evidence="7">
    <location>
        <begin position="15"/>
        <end position="83"/>
    </location>
</feature>
<sequence>MASDILFHLEKNSRESLQSQLRRAILNAILNSTLPAGFKLPSSRKLATDLGISRNTAILVYQGLTDDGYLVTRERSGIFVNEDFVNGIEQSKLSSDRAPAPKPDDLESPDWNNRLYLRPSERHYLNLPKNWRDIPYPFVYGQPDRRLFPLTAWRECSRLALSTRDMADWIHDDKIYDDPQLVEQIRTRLLPARGIHVSSDQILVTLGGQNALFLLAGLLVRKQTRVAIENPGYPDAKNIMQLFTQKLTSIPVDEKGMIVDERLNNCDYAFVTPSHQCPTTITMPLTRRRKLLEKAEEQDFIIIEDDYENEINYFKSASPALKALDNNDRVIYTSSLSKTLFPGLRVGYVVAAPELIEELKFYRRLVVRYTPSNNQRTVALFLSLGYYDSLIYSLKRRWHNRWNAVHKALRTYIPECSYSHSSGGTSYWVKVPEGISANRLVKEAYKDSVLIESGMPFFMETPAPDTHIRIGFTSIENAKIEPGIKRLGKTIDRMMEERPAVEYDRIPEKT</sequence>
<dbReference type="PROSITE" id="PS50949">
    <property type="entry name" value="HTH_GNTR"/>
    <property type="match status" value="1"/>
</dbReference>
<keyword evidence="4" id="KW-0238">DNA-binding</keyword>
<evidence type="ECO:0000256" key="3">
    <source>
        <dbReference type="ARBA" id="ARBA00023015"/>
    </source>
</evidence>
<evidence type="ECO:0000313" key="8">
    <source>
        <dbReference type="EMBL" id="MFD2205251.1"/>
    </source>
</evidence>
<dbReference type="GO" id="GO:0008483">
    <property type="term" value="F:transaminase activity"/>
    <property type="evidence" value="ECO:0007669"/>
    <property type="project" value="UniProtKB-KW"/>
</dbReference>
<dbReference type="Pfam" id="PF00155">
    <property type="entry name" value="Aminotran_1_2"/>
    <property type="match status" value="1"/>
</dbReference>
<comment type="caution">
    <text evidence="8">The sequence shown here is derived from an EMBL/GenBank/DDBJ whole genome shotgun (WGS) entry which is preliminary data.</text>
</comment>
<dbReference type="PANTHER" id="PTHR46577">
    <property type="entry name" value="HTH-TYPE TRANSCRIPTIONAL REGULATORY PROTEIN GABR"/>
    <property type="match status" value="1"/>
</dbReference>
<evidence type="ECO:0000256" key="1">
    <source>
        <dbReference type="ARBA" id="ARBA00005384"/>
    </source>
</evidence>
<keyword evidence="8" id="KW-0808">Transferase</keyword>
<evidence type="ECO:0000256" key="5">
    <source>
        <dbReference type="ARBA" id="ARBA00023163"/>
    </source>
</evidence>
<dbReference type="EMBL" id="JBHUII010000003">
    <property type="protein sequence ID" value="MFD2205251.1"/>
    <property type="molecule type" value="Genomic_DNA"/>
</dbReference>
<dbReference type="SMART" id="SM00345">
    <property type="entry name" value="HTH_GNTR"/>
    <property type="match status" value="1"/>
</dbReference>
<keyword evidence="8" id="KW-0032">Aminotransferase</keyword>
<name>A0ABW5BJA1_9PROT</name>
<proteinExistence type="inferred from homology"/>
<dbReference type="Pfam" id="PF00392">
    <property type="entry name" value="GntR"/>
    <property type="match status" value="1"/>
</dbReference>
<dbReference type="InterPro" id="IPR051446">
    <property type="entry name" value="HTH_trans_reg/aminotransferase"/>
</dbReference>
<keyword evidence="2" id="KW-0663">Pyridoxal phosphate</keyword>
<keyword evidence="9" id="KW-1185">Reference proteome</keyword>
<dbReference type="PANTHER" id="PTHR46577:SF1">
    <property type="entry name" value="HTH-TYPE TRANSCRIPTIONAL REGULATORY PROTEIN GABR"/>
    <property type="match status" value="1"/>
</dbReference>
<dbReference type="InterPro" id="IPR015421">
    <property type="entry name" value="PyrdxlP-dep_Trfase_major"/>
</dbReference>